<evidence type="ECO:0000313" key="3">
    <source>
        <dbReference type="EMBL" id="HIX82438.1"/>
    </source>
</evidence>
<dbReference type="PANTHER" id="PTHR37023:SF1">
    <property type="entry name" value="ISSOD25 TRANSPOSASE TNPA_ISSOD25"/>
    <property type="match status" value="1"/>
</dbReference>
<dbReference type="InterPro" id="IPR026889">
    <property type="entry name" value="Zn_Tnp"/>
</dbReference>
<comment type="caution">
    <text evidence="3">The sequence shown here is derived from an EMBL/GenBank/DDBJ whole genome shotgun (WGS) entry which is preliminary data.</text>
</comment>
<evidence type="ECO:0000259" key="2">
    <source>
        <dbReference type="Pfam" id="PF14319"/>
    </source>
</evidence>
<dbReference type="Pfam" id="PF14319">
    <property type="entry name" value="Zn_Tnp_IS91"/>
    <property type="match status" value="1"/>
</dbReference>
<dbReference type="AlphaFoldDB" id="A0A9D2BNE8"/>
<dbReference type="GO" id="GO:0006313">
    <property type="term" value="P:DNA transposition"/>
    <property type="evidence" value="ECO:0007669"/>
    <property type="project" value="InterPro"/>
</dbReference>
<reference evidence="3" key="2">
    <citation type="submission" date="2021-04" db="EMBL/GenBank/DDBJ databases">
        <authorList>
            <person name="Gilroy R."/>
        </authorList>
    </citation>
    <scope>NUCLEOTIDE SEQUENCE</scope>
    <source>
        <strain evidence="3">ChiGjej1B1-14440</strain>
    </source>
</reference>
<dbReference type="EMBL" id="DXET01000240">
    <property type="protein sequence ID" value="HIX82438.1"/>
    <property type="molecule type" value="Genomic_DNA"/>
</dbReference>
<organism evidence="3 4">
    <name type="scientific">Candidatus Erysipelatoclostridium merdavium</name>
    <dbReference type="NCBI Taxonomy" id="2838566"/>
    <lineage>
        <taxon>Bacteria</taxon>
        <taxon>Bacillati</taxon>
        <taxon>Bacillota</taxon>
        <taxon>Erysipelotrichia</taxon>
        <taxon>Erysipelotrichales</taxon>
        <taxon>Erysipelotrichales incertae sedis</taxon>
    </lineage>
</organism>
<dbReference type="GO" id="GO:0004803">
    <property type="term" value="F:transposase activity"/>
    <property type="evidence" value="ECO:0007669"/>
    <property type="project" value="InterPro"/>
</dbReference>
<feature type="domain" description="Transposase IS801/IS1294" evidence="1">
    <location>
        <begin position="192"/>
        <end position="368"/>
    </location>
</feature>
<accession>A0A9D2BNE8</accession>
<evidence type="ECO:0000259" key="1">
    <source>
        <dbReference type="Pfam" id="PF04986"/>
    </source>
</evidence>
<name>A0A9D2BNE8_9FIRM</name>
<gene>
    <name evidence="3" type="ORF">H9980_10805</name>
</gene>
<dbReference type="Pfam" id="PF04986">
    <property type="entry name" value="Y2_Tnp"/>
    <property type="match status" value="1"/>
</dbReference>
<feature type="domain" description="Transposase zinc-binding" evidence="2">
    <location>
        <begin position="46"/>
        <end position="123"/>
    </location>
</feature>
<dbReference type="Proteomes" id="UP000886724">
    <property type="component" value="Unassembled WGS sequence"/>
</dbReference>
<dbReference type="GO" id="GO:0003677">
    <property type="term" value="F:DNA binding"/>
    <property type="evidence" value="ECO:0007669"/>
    <property type="project" value="InterPro"/>
</dbReference>
<reference evidence="3" key="1">
    <citation type="journal article" date="2021" name="PeerJ">
        <title>Extensive microbial diversity within the chicken gut microbiome revealed by metagenomics and culture.</title>
        <authorList>
            <person name="Gilroy R."/>
            <person name="Ravi A."/>
            <person name="Getino M."/>
            <person name="Pursley I."/>
            <person name="Horton D.L."/>
            <person name="Alikhan N.F."/>
            <person name="Baker D."/>
            <person name="Gharbi K."/>
            <person name="Hall N."/>
            <person name="Watson M."/>
            <person name="Adriaenssens E.M."/>
            <person name="Foster-Nyarko E."/>
            <person name="Jarju S."/>
            <person name="Secka A."/>
            <person name="Antonio M."/>
            <person name="Oren A."/>
            <person name="Chaudhuri R.R."/>
            <person name="La Ragione R."/>
            <person name="Hildebrand F."/>
            <person name="Pallen M.J."/>
        </authorList>
    </citation>
    <scope>NUCLEOTIDE SEQUENCE</scope>
    <source>
        <strain evidence="3">ChiGjej1B1-14440</strain>
    </source>
</reference>
<sequence length="471" mass="56137">MIDLAVPTDTLALFNSGQYFKKNSKETFKYIFFDNFEYIHNLYLSGKMRDITFDNIQKTILCSSVYLGFDLFECPNCGNETIIPHTCSSRFCSKCGSKAAQQRAAHVSAMAFESKHRHIVFTIPKELRPFFLKDRSLLEGFFTVSRNVLASLFNDCKYRKMKNKFKKNHICKKTNHKSKYLYKDTRNNIIFGAIASLHTFGRNLQWNPHIHILVCEDAYDTKNDKIKNFSFMSYKKLRQTWRYQLLDYLDKRIGNNETFRRLKLWYYTKYTEGFYVHAPKFRKDQDEDDINDCVKYITRYTSRPVMAESRIVKYDDINKTVHWFYHRHEDDKRIDVIEPVTSFINNVVLHCPERNFKMVRYFGFYANKSSKTYDRMAELVGKKLKRKVQYKKERAAAAKINKEKTHFRYYMIQSFQRDPLLCTCGEIMNYAETYDPFEGGIKNDRRYRNGCIYNSKYLKSRTRPAATGMDR</sequence>
<evidence type="ECO:0000313" key="4">
    <source>
        <dbReference type="Proteomes" id="UP000886724"/>
    </source>
</evidence>
<dbReference type="InterPro" id="IPR007069">
    <property type="entry name" value="Transposase_32"/>
</dbReference>
<protein>
    <submittedName>
        <fullName evidence="3">Transposase</fullName>
    </submittedName>
</protein>
<dbReference type="PANTHER" id="PTHR37023">
    <property type="entry name" value="TRANSPOSASE"/>
    <property type="match status" value="1"/>
</dbReference>
<proteinExistence type="predicted"/>